<sequence>MQHIGTIYEDNGEYIIELKSEESKKTRKRSLIYTLPKNPLKKITEDAKFLTAISFFGNKAKPQQIKEIYDRIKKEKKQITQNQGEK</sequence>
<keyword evidence="2" id="KW-1185">Reference proteome</keyword>
<organism evidence="1 2">
    <name type="scientific">[Mycoplasma] gypis</name>
    <dbReference type="NCBI Taxonomy" id="92404"/>
    <lineage>
        <taxon>Bacteria</taxon>
        <taxon>Bacillati</taxon>
        <taxon>Mycoplasmatota</taxon>
        <taxon>Mycoplasmoidales</taxon>
        <taxon>Metamycoplasmataceae</taxon>
        <taxon>Metamycoplasma</taxon>
    </lineage>
</organism>
<reference evidence="1" key="1">
    <citation type="submission" date="2024-03" db="EMBL/GenBank/DDBJ databases">
        <title>Complete genome sequence of Mycoplasma gypis type strain B1/T1.</title>
        <authorList>
            <person name="Spergser J."/>
        </authorList>
    </citation>
    <scope>NUCLEOTIDE SEQUENCE [LARGE SCALE GENOMIC DNA]</scope>
    <source>
        <strain evidence="1">B1/T1</strain>
    </source>
</reference>
<dbReference type="Proteomes" id="UP001460679">
    <property type="component" value="Chromosome"/>
</dbReference>
<evidence type="ECO:0000313" key="2">
    <source>
        <dbReference type="Proteomes" id="UP001460679"/>
    </source>
</evidence>
<evidence type="ECO:0008006" key="3">
    <source>
        <dbReference type="Google" id="ProtNLM"/>
    </source>
</evidence>
<gene>
    <name evidence="1" type="ORF">WG616_01135</name>
</gene>
<dbReference type="EMBL" id="CP148066">
    <property type="protein sequence ID" value="WXL28621.1"/>
    <property type="molecule type" value="Genomic_DNA"/>
</dbReference>
<evidence type="ECO:0000313" key="1">
    <source>
        <dbReference type="EMBL" id="WXL28621.1"/>
    </source>
</evidence>
<proteinExistence type="predicted"/>
<protein>
    <recommendedName>
        <fullName evidence="3">DUF5622 domain-containing protein</fullName>
    </recommendedName>
</protein>
<name>A0ABZ2RNP9_9BACT</name>
<dbReference type="RefSeq" id="WP_205499000.1">
    <property type="nucleotide sequence ID" value="NZ_CP148066.1"/>
</dbReference>
<accession>A0ABZ2RNP9</accession>